<feature type="compositionally biased region" description="Polar residues" evidence="1">
    <location>
        <begin position="1"/>
        <end position="21"/>
    </location>
</feature>
<proteinExistence type="predicted"/>
<name>A0AAF3J9I2_9BILA</name>
<protein>
    <submittedName>
        <fullName evidence="3">Uncharacterized protein</fullName>
    </submittedName>
</protein>
<dbReference type="AlphaFoldDB" id="A0AAF3J9I2"/>
<dbReference type="Proteomes" id="UP000887575">
    <property type="component" value="Unassembled WGS sequence"/>
</dbReference>
<dbReference type="WBParaSite" id="MBELARI_LOCUS4965">
    <property type="protein sequence ID" value="MBELARI_LOCUS4965"/>
    <property type="gene ID" value="MBELARI_LOCUS4965"/>
</dbReference>
<evidence type="ECO:0000313" key="3">
    <source>
        <dbReference type="WBParaSite" id="MBELARI_LOCUS4965"/>
    </source>
</evidence>
<evidence type="ECO:0000313" key="2">
    <source>
        <dbReference type="Proteomes" id="UP000887575"/>
    </source>
</evidence>
<reference evidence="3" key="1">
    <citation type="submission" date="2024-02" db="UniProtKB">
        <authorList>
            <consortium name="WormBaseParasite"/>
        </authorList>
    </citation>
    <scope>IDENTIFICATION</scope>
</reference>
<feature type="region of interest" description="Disordered" evidence="1">
    <location>
        <begin position="1"/>
        <end position="27"/>
    </location>
</feature>
<accession>A0AAF3J9I2</accession>
<organism evidence="2 3">
    <name type="scientific">Mesorhabditis belari</name>
    <dbReference type="NCBI Taxonomy" id="2138241"/>
    <lineage>
        <taxon>Eukaryota</taxon>
        <taxon>Metazoa</taxon>
        <taxon>Ecdysozoa</taxon>
        <taxon>Nematoda</taxon>
        <taxon>Chromadorea</taxon>
        <taxon>Rhabditida</taxon>
        <taxon>Rhabditina</taxon>
        <taxon>Rhabditomorpha</taxon>
        <taxon>Rhabditoidea</taxon>
        <taxon>Rhabditidae</taxon>
        <taxon>Mesorhabditinae</taxon>
        <taxon>Mesorhabditis</taxon>
    </lineage>
</organism>
<sequence length="117" mass="13119">MTDVGASSSQESNITPQNQRILSARSHRSIVHPEGSLREESEMVISGWDGPVAVRRKCFHPARRIILIEYHMIKQIVYGAAGLFCRPVALAFGNIFANIRIHRSQGEKVPEEQLLIV</sequence>
<keyword evidence="2" id="KW-1185">Reference proteome</keyword>
<evidence type="ECO:0000256" key="1">
    <source>
        <dbReference type="SAM" id="MobiDB-lite"/>
    </source>
</evidence>